<keyword evidence="3" id="KW-1185">Reference proteome</keyword>
<dbReference type="STRING" id="1236689.MMALV_06130"/>
<dbReference type="HOGENOM" id="CLU_2447508_0_0_2"/>
<organism evidence="2 3">
    <name type="scientific">Methanomethylophilus alvi (strain Mx1201)</name>
    <dbReference type="NCBI Taxonomy" id="1236689"/>
    <lineage>
        <taxon>Archaea</taxon>
        <taxon>Methanobacteriati</taxon>
        <taxon>Thermoplasmatota</taxon>
        <taxon>Thermoplasmata</taxon>
        <taxon>Methanomassiliicoccales</taxon>
        <taxon>Methanomethylophilaceae</taxon>
        <taxon>Methanomethylophilus</taxon>
    </lineage>
</organism>
<sequence>MVRPYPTPYNKISGARSRMEGAVCPDTVWTGHASGIGGGKDGVGPSRTDVHMSRPSGRIRTPPYLSLLGIIRWQGVTPVATVTVPTVCV</sequence>
<dbReference type="KEGG" id="max:MMALV_06130"/>
<accession>M9SC66</accession>
<proteinExistence type="predicted"/>
<dbReference type="EMBL" id="CP004049">
    <property type="protein sequence ID" value="AGI85354.1"/>
    <property type="molecule type" value="Genomic_DNA"/>
</dbReference>
<protein>
    <submittedName>
        <fullName evidence="2">Uncharacterized protein</fullName>
    </submittedName>
</protein>
<dbReference type="Proteomes" id="UP000012672">
    <property type="component" value="Chromosome"/>
</dbReference>
<evidence type="ECO:0000313" key="2">
    <source>
        <dbReference type="EMBL" id="AGI85354.1"/>
    </source>
</evidence>
<evidence type="ECO:0000256" key="1">
    <source>
        <dbReference type="SAM" id="MobiDB-lite"/>
    </source>
</evidence>
<dbReference type="InParanoid" id="M9SC66"/>
<gene>
    <name evidence="2" type="ORF">MMALV_06130</name>
</gene>
<name>M9SC66_METAX</name>
<evidence type="ECO:0000313" key="3">
    <source>
        <dbReference type="Proteomes" id="UP000012672"/>
    </source>
</evidence>
<feature type="region of interest" description="Disordered" evidence="1">
    <location>
        <begin position="34"/>
        <end position="57"/>
    </location>
</feature>
<dbReference type="AlphaFoldDB" id="M9SC66"/>
<reference evidence="2 3" key="1">
    <citation type="journal article" date="2012" name="J. Bacteriol.">
        <title>Genome sequence of 'Candidatus Methanomethylophilus alvus' Mx1201, a methanogenic archaeon from the human gut belonging to a seventh order of methanogens.</title>
        <authorList>
            <person name="Borrel G."/>
            <person name="Harris H.M."/>
            <person name="Tottey W."/>
            <person name="Mihajlovski A."/>
            <person name="Parisot N."/>
            <person name="Peyretaillade E."/>
            <person name="Peyret P."/>
            <person name="Gribaldo S."/>
            <person name="O'Toole P.W."/>
            <person name="Brugere J.F."/>
        </authorList>
    </citation>
    <scope>NUCLEOTIDE SEQUENCE [LARGE SCALE GENOMIC DNA]</scope>
    <source>
        <strain evidence="2 3">Mx1201</strain>
    </source>
</reference>